<keyword evidence="1" id="KW-1133">Transmembrane helix</keyword>
<gene>
    <name evidence="2" type="ORF">M569_10479</name>
</gene>
<keyword evidence="1" id="KW-0812">Transmembrane</keyword>
<protein>
    <submittedName>
        <fullName evidence="2">Uncharacterized protein</fullName>
    </submittedName>
</protein>
<evidence type="ECO:0000313" key="3">
    <source>
        <dbReference type="Proteomes" id="UP000015453"/>
    </source>
</evidence>
<dbReference type="PANTHER" id="PTHR31721">
    <property type="entry name" value="OS06G0710300 PROTEIN"/>
    <property type="match status" value="1"/>
</dbReference>
<evidence type="ECO:0000313" key="2">
    <source>
        <dbReference type="EMBL" id="EPS64310.1"/>
    </source>
</evidence>
<comment type="caution">
    <text evidence="2">The sequence shown here is derived from an EMBL/GenBank/DDBJ whole genome shotgun (WGS) entry which is preliminary data.</text>
</comment>
<keyword evidence="1" id="KW-0472">Membrane</keyword>
<dbReference type="PANTHER" id="PTHR31721:SF3">
    <property type="entry name" value="EXPRESSED PROTEIN"/>
    <property type="match status" value="1"/>
</dbReference>
<keyword evidence="3" id="KW-1185">Reference proteome</keyword>
<proteinExistence type="predicted"/>
<dbReference type="Proteomes" id="UP000015453">
    <property type="component" value="Unassembled WGS sequence"/>
</dbReference>
<dbReference type="EMBL" id="AUSU01004918">
    <property type="protein sequence ID" value="EPS64310.1"/>
    <property type="molecule type" value="Genomic_DNA"/>
</dbReference>
<organism evidence="2 3">
    <name type="scientific">Genlisea aurea</name>
    <dbReference type="NCBI Taxonomy" id="192259"/>
    <lineage>
        <taxon>Eukaryota</taxon>
        <taxon>Viridiplantae</taxon>
        <taxon>Streptophyta</taxon>
        <taxon>Embryophyta</taxon>
        <taxon>Tracheophyta</taxon>
        <taxon>Spermatophyta</taxon>
        <taxon>Magnoliopsida</taxon>
        <taxon>eudicotyledons</taxon>
        <taxon>Gunneridae</taxon>
        <taxon>Pentapetalae</taxon>
        <taxon>asterids</taxon>
        <taxon>lamiids</taxon>
        <taxon>Lamiales</taxon>
        <taxon>Lentibulariaceae</taxon>
        <taxon>Genlisea</taxon>
    </lineage>
</organism>
<feature type="transmembrane region" description="Helical" evidence="1">
    <location>
        <begin position="55"/>
        <end position="73"/>
    </location>
</feature>
<feature type="non-terminal residue" evidence="2">
    <location>
        <position position="1"/>
    </location>
</feature>
<dbReference type="Pfam" id="PF03350">
    <property type="entry name" value="UPF0114"/>
    <property type="match status" value="1"/>
</dbReference>
<name>S8CBQ5_9LAMI</name>
<sequence length="143" mass="15697">ILQVILDCRFFALLGIVGSLISSFLCFIEGCLLIMQSYAQTSDHFLLPIIEATDMFLLGTAMLTFGKALHFMFMDQRAASSHHKFQLLSPAMQAKLKIGHAVIMILQVQVLEKLKSVAVTNSLDLAFIAGAVFLSSVSLFILS</sequence>
<dbReference type="OrthoDB" id="1912077at2759"/>
<accession>S8CBQ5</accession>
<feature type="transmembrane region" description="Helical" evidence="1">
    <location>
        <begin position="12"/>
        <end position="35"/>
    </location>
</feature>
<evidence type="ECO:0000256" key="1">
    <source>
        <dbReference type="SAM" id="Phobius"/>
    </source>
</evidence>
<feature type="non-terminal residue" evidence="2">
    <location>
        <position position="143"/>
    </location>
</feature>
<dbReference type="InterPro" id="IPR005134">
    <property type="entry name" value="UPF0114"/>
</dbReference>
<dbReference type="AlphaFoldDB" id="S8CBQ5"/>
<feature type="transmembrane region" description="Helical" evidence="1">
    <location>
        <begin position="123"/>
        <end position="142"/>
    </location>
</feature>
<reference evidence="2 3" key="1">
    <citation type="journal article" date="2013" name="BMC Genomics">
        <title>The miniature genome of a carnivorous plant Genlisea aurea contains a low number of genes and short non-coding sequences.</title>
        <authorList>
            <person name="Leushkin E.V."/>
            <person name="Sutormin R.A."/>
            <person name="Nabieva E.R."/>
            <person name="Penin A.A."/>
            <person name="Kondrashov A.S."/>
            <person name="Logacheva M.D."/>
        </authorList>
    </citation>
    <scope>NUCLEOTIDE SEQUENCE [LARGE SCALE GENOMIC DNA]</scope>
</reference>